<dbReference type="EMBL" id="AMXD01000005">
    <property type="protein sequence ID" value="ENO88446.1"/>
    <property type="molecule type" value="Genomic_DNA"/>
</dbReference>
<evidence type="ECO:0000259" key="3">
    <source>
        <dbReference type="Pfam" id="PF25583"/>
    </source>
</evidence>
<organism evidence="4 5">
    <name type="scientific">Thauera aminoaromatica S2</name>
    <dbReference type="NCBI Taxonomy" id="1234381"/>
    <lineage>
        <taxon>Bacteria</taxon>
        <taxon>Pseudomonadati</taxon>
        <taxon>Pseudomonadota</taxon>
        <taxon>Betaproteobacteria</taxon>
        <taxon>Rhodocyclales</taxon>
        <taxon>Zoogloeaceae</taxon>
        <taxon>Thauera</taxon>
    </lineage>
</organism>
<sequence>MNRAERIFRLHRCLKSRQPPSLARLMDELDASRATINRDIEYMRLHMGAPITYDRDTNGYRYASDTPEFELPGLWFNQSELHALLACEQLLEEVQPGLLSPYIGPLRARIRRLLEQGGTSAAAVTTRVLLRSVARRDVDPERFGIVAAAALGQQQLRIDYIGRAHERSTTRTVHPQRLVRYRDNWYLLAWCERAADLRIFSLDRITSARQLDVQAKDVPAAELDRQLGASFGIFAGSARAWAVLRFTAHAARWVEAETWHPDQIGQWQGDAYELQVPYSDARELLMDILKYGPEVEVVAPEELRSEIARRLNSAAARYRPAEAPAAGSLPESPAGE</sequence>
<evidence type="ECO:0000313" key="5">
    <source>
        <dbReference type="Proteomes" id="UP000013042"/>
    </source>
</evidence>
<dbReference type="InterPro" id="IPR057727">
    <property type="entry name" value="WCX_dom"/>
</dbReference>
<evidence type="ECO:0000313" key="4">
    <source>
        <dbReference type="EMBL" id="ENO88446.1"/>
    </source>
</evidence>
<dbReference type="Pfam" id="PF25583">
    <property type="entry name" value="WCX"/>
    <property type="match status" value="1"/>
</dbReference>
<dbReference type="InterPro" id="IPR051534">
    <property type="entry name" value="CBASS_pafABC_assoc_protein"/>
</dbReference>
<dbReference type="InterPro" id="IPR036390">
    <property type="entry name" value="WH_DNA-bd_sf"/>
</dbReference>
<evidence type="ECO:0000259" key="1">
    <source>
        <dbReference type="Pfam" id="PF08279"/>
    </source>
</evidence>
<feature type="domain" description="Helix-turn-helix type 11" evidence="1">
    <location>
        <begin position="6"/>
        <end position="61"/>
    </location>
</feature>
<dbReference type="Gene3D" id="1.10.10.10">
    <property type="entry name" value="Winged helix-like DNA-binding domain superfamily/Winged helix DNA-binding domain"/>
    <property type="match status" value="1"/>
</dbReference>
<feature type="domain" description="WCX" evidence="3">
    <location>
        <begin position="241"/>
        <end position="314"/>
    </location>
</feature>
<dbReference type="InterPro" id="IPR036388">
    <property type="entry name" value="WH-like_DNA-bd_sf"/>
</dbReference>
<dbReference type="PROSITE" id="PS52050">
    <property type="entry name" value="WYL"/>
    <property type="match status" value="1"/>
</dbReference>
<dbReference type="Pfam" id="PF08279">
    <property type="entry name" value="HTH_11"/>
    <property type="match status" value="1"/>
</dbReference>
<protein>
    <recommendedName>
        <fullName evidence="6">Helix-turn-helix type 11 domain-containing protein</fullName>
    </recommendedName>
</protein>
<evidence type="ECO:0000259" key="2">
    <source>
        <dbReference type="Pfam" id="PF13280"/>
    </source>
</evidence>
<dbReference type="PANTHER" id="PTHR34580:SF3">
    <property type="entry name" value="PROTEIN PAFB"/>
    <property type="match status" value="1"/>
</dbReference>
<dbReference type="AlphaFoldDB" id="N6Y2P1"/>
<reference evidence="4 5" key="1">
    <citation type="submission" date="2012-09" db="EMBL/GenBank/DDBJ databases">
        <title>Draft Genome Sequences of 6 Strains from Genus Thauera.</title>
        <authorList>
            <person name="Liu B."/>
            <person name="Shapleigh J.P."/>
            <person name="Frostegard A.H."/>
        </authorList>
    </citation>
    <scope>NUCLEOTIDE SEQUENCE [LARGE SCALE GENOMIC DNA]</scope>
    <source>
        <strain evidence="4 5">S2</strain>
    </source>
</reference>
<comment type="caution">
    <text evidence="4">The sequence shown here is derived from an EMBL/GenBank/DDBJ whole genome shotgun (WGS) entry which is preliminary data.</text>
</comment>
<dbReference type="InterPro" id="IPR026881">
    <property type="entry name" value="WYL_dom"/>
</dbReference>
<dbReference type="PANTHER" id="PTHR34580">
    <property type="match status" value="1"/>
</dbReference>
<accession>N6Y2P1</accession>
<dbReference type="Proteomes" id="UP000013042">
    <property type="component" value="Unassembled WGS sequence"/>
</dbReference>
<dbReference type="SUPFAM" id="SSF46785">
    <property type="entry name" value="Winged helix' DNA-binding domain"/>
    <property type="match status" value="1"/>
</dbReference>
<dbReference type="Pfam" id="PF13280">
    <property type="entry name" value="WYL"/>
    <property type="match status" value="1"/>
</dbReference>
<proteinExistence type="predicted"/>
<evidence type="ECO:0008006" key="6">
    <source>
        <dbReference type="Google" id="ProtNLM"/>
    </source>
</evidence>
<dbReference type="InterPro" id="IPR013196">
    <property type="entry name" value="HTH_11"/>
</dbReference>
<name>N6Y2P1_THASP</name>
<feature type="domain" description="WYL" evidence="2">
    <location>
        <begin position="143"/>
        <end position="209"/>
    </location>
</feature>
<dbReference type="RefSeq" id="WP_004299026.1">
    <property type="nucleotide sequence ID" value="NZ_AMXD01000005.1"/>
</dbReference>
<gene>
    <name evidence="4" type="ORF">C665_02118</name>
</gene>